<keyword evidence="10" id="KW-1185">Reference proteome</keyword>
<feature type="compositionally biased region" description="Low complexity" evidence="8">
    <location>
        <begin position="258"/>
        <end position="268"/>
    </location>
</feature>
<keyword evidence="6 7" id="KW-0472">Membrane</keyword>
<evidence type="ECO:0000256" key="7">
    <source>
        <dbReference type="RuleBase" id="RU368041"/>
    </source>
</evidence>
<feature type="region of interest" description="Disordered" evidence="8">
    <location>
        <begin position="383"/>
        <end position="436"/>
    </location>
</feature>
<evidence type="ECO:0000256" key="2">
    <source>
        <dbReference type="ARBA" id="ARBA00006364"/>
    </source>
</evidence>
<reference evidence="9" key="1">
    <citation type="submission" date="2020-07" db="EMBL/GenBank/DDBJ databases">
        <title>The High-quality genome of the commercially important snow crab, Chionoecetes opilio.</title>
        <authorList>
            <person name="Jeong J.-H."/>
            <person name="Ryu S."/>
        </authorList>
    </citation>
    <scope>NUCLEOTIDE SEQUENCE</scope>
    <source>
        <strain evidence="9">MADBK_172401_WGS</strain>
        <tissue evidence="9">Digestive gland</tissue>
    </source>
</reference>
<accession>A0A8J4XLY5</accession>
<dbReference type="GO" id="GO:0005886">
    <property type="term" value="C:plasma membrane"/>
    <property type="evidence" value="ECO:0007669"/>
    <property type="project" value="UniProtKB-SubCell"/>
</dbReference>
<evidence type="ECO:0000313" key="10">
    <source>
        <dbReference type="Proteomes" id="UP000770661"/>
    </source>
</evidence>
<comment type="subcellular location">
    <subcellularLocation>
        <location evidence="1 7">Cell membrane</location>
        <topology evidence="1 7">Multi-pass membrane protein</topology>
    </subcellularLocation>
</comment>
<evidence type="ECO:0000256" key="3">
    <source>
        <dbReference type="ARBA" id="ARBA00022475"/>
    </source>
</evidence>
<evidence type="ECO:0000256" key="5">
    <source>
        <dbReference type="ARBA" id="ARBA00022989"/>
    </source>
</evidence>
<dbReference type="PANTHER" id="PTHR13084">
    <property type="entry name" value="T-CELL LYMPHOMA BREAKPOINT-ASSOCIATED TARGET 1-RELATED"/>
    <property type="match status" value="1"/>
</dbReference>
<evidence type="ECO:0000256" key="8">
    <source>
        <dbReference type="SAM" id="MobiDB-lite"/>
    </source>
</evidence>
<comment type="caution">
    <text evidence="9">The sequence shown here is derived from an EMBL/GenBank/DDBJ whole genome shotgun (WGS) entry which is preliminary data.</text>
</comment>
<dbReference type="OrthoDB" id="10050321at2759"/>
<proteinExistence type="inferred from homology"/>
<feature type="region of interest" description="Disordered" evidence="8">
    <location>
        <begin position="1"/>
        <end position="24"/>
    </location>
</feature>
<dbReference type="Proteomes" id="UP000770661">
    <property type="component" value="Unassembled WGS sequence"/>
</dbReference>
<keyword evidence="5 7" id="KW-1133">Transmembrane helix</keyword>
<keyword evidence="3 7" id="KW-1003">Cell membrane</keyword>
<gene>
    <name evidence="9" type="primary">NKAIN_1</name>
    <name evidence="9" type="ORF">GWK47_002580</name>
</gene>
<dbReference type="PANTHER" id="PTHR13084:SF6">
    <property type="entry name" value="SODIUM_POTASSIUM-TRANSPORTING ATPASE SUBUNIT BETA-1-INTERACTING PROTEIN"/>
    <property type="match status" value="1"/>
</dbReference>
<dbReference type="AlphaFoldDB" id="A0A8J4XLY5"/>
<keyword evidence="4 7" id="KW-0812">Transmembrane</keyword>
<evidence type="ECO:0000313" key="9">
    <source>
        <dbReference type="EMBL" id="KAG0710200.1"/>
    </source>
</evidence>
<name>A0A8J4XLY5_CHIOP</name>
<dbReference type="EMBL" id="JACEEZ010024439">
    <property type="protein sequence ID" value="KAG0710200.1"/>
    <property type="molecule type" value="Genomic_DNA"/>
</dbReference>
<feature type="region of interest" description="Disordered" evidence="8">
    <location>
        <begin position="207"/>
        <end position="361"/>
    </location>
</feature>
<evidence type="ECO:0000256" key="6">
    <source>
        <dbReference type="ARBA" id="ARBA00023136"/>
    </source>
</evidence>
<feature type="transmembrane region" description="Helical" evidence="7">
    <location>
        <begin position="77"/>
        <end position="101"/>
    </location>
</feature>
<feature type="compositionally biased region" description="Low complexity" evidence="8">
    <location>
        <begin position="397"/>
        <end position="415"/>
    </location>
</feature>
<feature type="compositionally biased region" description="Polar residues" evidence="8">
    <location>
        <begin position="345"/>
        <end position="361"/>
    </location>
</feature>
<organism evidence="9 10">
    <name type="scientific">Chionoecetes opilio</name>
    <name type="common">Atlantic snow crab</name>
    <name type="synonym">Cancer opilio</name>
    <dbReference type="NCBI Taxonomy" id="41210"/>
    <lineage>
        <taxon>Eukaryota</taxon>
        <taxon>Metazoa</taxon>
        <taxon>Ecdysozoa</taxon>
        <taxon>Arthropoda</taxon>
        <taxon>Crustacea</taxon>
        <taxon>Multicrustacea</taxon>
        <taxon>Malacostraca</taxon>
        <taxon>Eumalacostraca</taxon>
        <taxon>Eucarida</taxon>
        <taxon>Decapoda</taxon>
        <taxon>Pleocyemata</taxon>
        <taxon>Brachyura</taxon>
        <taxon>Eubrachyura</taxon>
        <taxon>Majoidea</taxon>
        <taxon>Majidae</taxon>
        <taxon>Chionoecetes</taxon>
    </lineage>
</organism>
<feature type="compositionally biased region" description="Basic residues" evidence="8">
    <location>
        <begin position="239"/>
        <end position="252"/>
    </location>
</feature>
<dbReference type="GO" id="GO:0002028">
    <property type="term" value="P:regulation of sodium ion transport"/>
    <property type="evidence" value="ECO:0007669"/>
    <property type="project" value="UniProtKB-UniRule"/>
</dbReference>
<sequence length="436" mass="48395">MTRKDNDSKRGEHRSLNDAEDGPADCGALGPSKISTAERQVFDFLGYMWLPIIANFFNFILVIFGFFGAYQYKTKYIIIYLTWELVWLGWNVFVICFYLNVGVLENSRDWLNFGTGSASWWEINGIGCRAVYPTNLTTLDPLRPMRPLRVHDCLVDYQYVETIHAGVQCGFAVLGLCASIYLIMVFAEEDDSFDFIGGFEQGVTGNTAVQPTYASSPQREGSESPDLGLEDSNYQHPMTPRRVKRQSRHRASGRSQTRSNGSSQGRASQRSRRHQYLNPVNRLMEKANESSTSTDSCHPPGAPHTHAGGRQGHSNPMYVHSRPNSTYSINSPTPGHDPLERPPSVHSSYSNYHGQRASLNPNPYGRPPVQQAITAGLIGGSHQRRAQGHTNGHAAPLQGGTLSSLRSSTYSSGGTMKVDRERPPPYMFGVNSETVI</sequence>
<comment type="similarity">
    <text evidence="2 7">Belongs to the NKAIN family.</text>
</comment>
<feature type="transmembrane region" description="Helical" evidence="7">
    <location>
        <begin position="165"/>
        <end position="187"/>
    </location>
</feature>
<evidence type="ECO:0000256" key="1">
    <source>
        <dbReference type="ARBA" id="ARBA00004651"/>
    </source>
</evidence>
<dbReference type="InterPro" id="IPR008516">
    <property type="entry name" value="Na/K-Atpase_Interacting"/>
</dbReference>
<feature type="compositionally biased region" description="Polar residues" evidence="8">
    <location>
        <begin position="207"/>
        <end position="219"/>
    </location>
</feature>
<feature type="compositionally biased region" description="Basic and acidic residues" evidence="8">
    <location>
        <begin position="1"/>
        <end position="17"/>
    </location>
</feature>
<dbReference type="Pfam" id="PF05640">
    <property type="entry name" value="NKAIN"/>
    <property type="match status" value="1"/>
</dbReference>
<evidence type="ECO:0000256" key="4">
    <source>
        <dbReference type="ARBA" id="ARBA00022692"/>
    </source>
</evidence>
<feature type="compositionally biased region" description="Polar residues" evidence="8">
    <location>
        <begin position="322"/>
        <end position="333"/>
    </location>
</feature>
<protein>
    <recommendedName>
        <fullName evidence="7">Sodium/potassium-transporting ATPase subunit beta-1-interacting protein</fullName>
        <shortName evidence="7">Na(+)/K(+)-transporting ATPase subunit beta-1-interacting protein</shortName>
    </recommendedName>
</protein>
<feature type="transmembrane region" description="Helical" evidence="7">
    <location>
        <begin position="48"/>
        <end position="70"/>
    </location>
</feature>